<dbReference type="Proteomes" id="UP000316388">
    <property type="component" value="Unassembled WGS sequence"/>
</dbReference>
<proteinExistence type="predicted"/>
<accession>A0A554XQA5</accession>
<comment type="caution">
    <text evidence="2">The sequence shown here is derived from an EMBL/GenBank/DDBJ whole genome shotgun (WGS) entry which is preliminary data.</text>
</comment>
<organism evidence="2 3">
    <name type="scientific">Tepidimonas fonticaldi</name>
    <dbReference type="NCBI Taxonomy" id="1101373"/>
    <lineage>
        <taxon>Bacteria</taxon>
        <taxon>Pseudomonadati</taxon>
        <taxon>Pseudomonadota</taxon>
        <taxon>Betaproteobacteria</taxon>
        <taxon>Burkholderiales</taxon>
        <taxon>Tepidimonas</taxon>
    </lineage>
</organism>
<feature type="transmembrane region" description="Helical" evidence="1">
    <location>
        <begin position="100"/>
        <end position="118"/>
    </location>
</feature>
<dbReference type="EMBL" id="VJOO01000003">
    <property type="protein sequence ID" value="TSE37972.1"/>
    <property type="molecule type" value="Genomic_DNA"/>
</dbReference>
<dbReference type="RefSeq" id="WP_143968348.1">
    <property type="nucleotide sequence ID" value="NZ_VJOO01000003.1"/>
</dbReference>
<feature type="transmembrane region" description="Helical" evidence="1">
    <location>
        <begin position="76"/>
        <end position="94"/>
    </location>
</feature>
<evidence type="ECO:0000313" key="2">
    <source>
        <dbReference type="EMBL" id="TSE37972.1"/>
    </source>
</evidence>
<protein>
    <submittedName>
        <fullName evidence="2">Uncharacterized protein</fullName>
    </submittedName>
</protein>
<evidence type="ECO:0000313" key="3">
    <source>
        <dbReference type="Proteomes" id="UP000316388"/>
    </source>
</evidence>
<sequence>MRWLIWVVFALAMVLWTAVVFVGTQLLGWAAGLLSSGQDAAAVTQAVQHFPWPAWLVLWVDPAWLQQLAAALTQSWAWLTAVLPAFATIAGWLVPLAWVAWAVVAFGLLALAVVLHVVSGRLGRQWGSLAASVRGPHGR</sequence>
<keyword evidence="1" id="KW-0812">Transmembrane</keyword>
<keyword evidence="1" id="KW-0472">Membrane</keyword>
<evidence type="ECO:0000256" key="1">
    <source>
        <dbReference type="SAM" id="Phobius"/>
    </source>
</evidence>
<gene>
    <name evidence="2" type="ORF">Tfont_00629</name>
</gene>
<dbReference type="AlphaFoldDB" id="A0A554XQA5"/>
<reference evidence="2 3" key="1">
    <citation type="submission" date="2019-07" db="EMBL/GenBank/DDBJ databases">
        <title>Tepidimonas fonticaldi AT-A2 draft genome.</title>
        <authorList>
            <person name="Da Costa M.S."/>
            <person name="Froufe H.J.C."/>
            <person name="Egas C."/>
            <person name="Albuquerque L."/>
        </authorList>
    </citation>
    <scope>NUCLEOTIDE SEQUENCE [LARGE SCALE GENOMIC DNA]</scope>
    <source>
        <strain evidence="2 3">AT-A2</strain>
    </source>
</reference>
<name>A0A554XQA5_9BURK</name>
<keyword evidence="1" id="KW-1133">Transmembrane helix</keyword>